<feature type="non-terminal residue" evidence="2">
    <location>
        <position position="149"/>
    </location>
</feature>
<keyword evidence="3" id="KW-1185">Reference proteome</keyword>
<protein>
    <recommendedName>
        <fullName evidence="1">F-box domain-containing protein</fullName>
    </recommendedName>
</protein>
<dbReference type="AlphaFoldDB" id="A0A166VC28"/>
<organism evidence="2 3">
    <name type="scientific">Athelia psychrophila</name>
    <dbReference type="NCBI Taxonomy" id="1759441"/>
    <lineage>
        <taxon>Eukaryota</taxon>
        <taxon>Fungi</taxon>
        <taxon>Dikarya</taxon>
        <taxon>Basidiomycota</taxon>
        <taxon>Agaricomycotina</taxon>
        <taxon>Agaricomycetes</taxon>
        <taxon>Agaricomycetidae</taxon>
        <taxon>Atheliales</taxon>
        <taxon>Atheliaceae</taxon>
        <taxon>Athelia</taxon>
    </lineage>
</organism>
<sequence length="149" mass="16895">MRQINEARRLRALSLSEHLADIASARLRILAELDCLNVQARAVLLEHNILLNLDAPTSDIPDELLAMIFEAHKDMPLSQGLEPHFGALVSHVSHRWRRIALSTPTLWSRARYMTGKSNTPVQQFALYLSRSKLAPVDIYLDIRHLRPGS</sequence>
<dbReference type="SUPFAM" id="SSF81383">
    <property type="entry name" value="F-box domain"/>
    <property type="match status" value="1"/>
</dbReference>
<evidence type="ECO:0000313" key="2">
    <source>
        <dbReference type="EMBL" id="KZP32564.1"/>
    </source>
</evidence>
<proteinExistence type="predicted"/>
<feature type="domain" description="F-box" evidence="1">
    <location>
        <begin position="58"/>
        <end position="109"/>
    </location>
</feature>
<gene>
    <name evidence="2" type="ORF">FIBSPDRAFT_848386</name>
</gene>
<evidence type="ECO:0000313" key="3">
    <source>
        <dbReference type="Proteomes" id="UP000076532"/>
    </source>
</evidence>
<name>A0A166VC28_9AGAM</name>
<dbReference type="InterPro" id="IPR036047">
    <property type="entry name" value="F-box-like_dom_sf"/>
</dbReference>
<accession>A0A166VC28</accession>
<evidence type="ECO:0000259" key="1">
    <source>
        <dbReference type="Pfam" id="PF12937"/>
    </source>
</evidence>
<dbReference type="Pfam" id="PF12937">
    <property type="entry name" value="F-box-like"/>
    <property type="match status" value="1"/>
</dbReference>
<dbReference type="Gene3D" id="1.20.1280.50">
    <property type="match status" value="1"/>
</dbReference>
<dbReference type="InterPro" id="IPR001810">
    <property type="entry name" value="F-box_dom"/>
</dbReference>
<dbReference type="OrthoDB" id="2973282at2759"/>
<dbReference type="Proteomes" id="UP000076532">
    <property type="component" value="Unassembled WGS sequence"/>
</dbReference>
<dbReference type="EMBL" id="KV417485">
    <property type="protein sequence ID" value="KZP32564.1"/>
    <property type="molecule type" value="Genomic_DNA"/>
</dbReference>
<reference evidence="2 3" key="1">
    <citation type="journal article" date="2016" name="Mol. Biol. Evol.">
        <title>Comparative Genomics of Early-Diverging Mushroom-Forming Fungi Provides Insights into the Origins of Lignocellulose Decay Capabilities.</title>
        <authorList>
            <person name="Nagy L.G."/>
            <person name="Riley R."/>
            <person name="Tritt A."/>
            <person name="Adam C."/>
            <person name="Daum C."/>
            <person name="Floudas D."/>
            <person name="Sun H."/>
            <person name="Yadav J.S."/>
            <person name="Pangilinan J."/>
            <person name="Larsson K.H."/>
            <person name="Matsuura K."/>
            <person name="Barry K."/>
            <person name="Labutti K."/>
            <person name="Kuo R."/>
            <person name="Ohm R.A."/>
            <person name="Bhattacharya S.S."/>
            <person name="Shirouzu T."/>
            <person name="Yoshinaga Y."/>
            <person name="Martin F.M."/>
            <person name="Grigoriev I.V."/>
            <person name="Hibbett D.S."/>
        </authorList>
    </citation>
    <scope>NUCLEOTIDE SEQUENCE [LARGE SCALE GENOMIC DNA]</scope>
    <source>
        <strain evidence="2 3">CBS 109695</strain>
    </source>
</reference>